<dbReference type="Gene3D" id="2.130.10.10">
    <property type="entry name" value="YVTN repeat-like/Quinoprotein amine dehydrogenase"/>
    <property type="match status" value="3"/>
</dbReference>
<dbReference type="Pfam" id="PF07494">
    <property type="entry name" value="Reg_prop"/>
    <property type="match status" value="4"/>
</dbReference>
<feature type="transmembrane region" description="Helical" evidence="2">
    <location>
        <begin position="778"/>
        <end position="798"/>
    </location>
</feature>
<keyword evidence="2" id="KW-0472">Membrane</keyword>
<gene>
    <name evidence="4" type="ORF">ACFQ1O_09055</name>
</gene>
<dbReference type="Proteomes" id="UP001596997">
    <property type="component" value="Unassembled WGS sequence"/>
</dbReference>
<dbReference type="EMBL" id="JBHTJM010000008">
    <property type="protein sequence ID" value="MFD0964150.1"/>
    <property type="molecule type" value="Genomic_DNA"/>
</dbReference>
<evidence type="ECO:0000256" key="1">
    <source>
        <dbReference type="ARBA" id="ARBA00022553"/>
    </source>
</evidence>
<proteinExistence type="predicted"/>
<name>A0ABW3I2Q6_9FLAO</name>
<dbReference type="RefSeq" id="WP_377715581.1">
    <property type="nucleotide sequence ID" value="NZ_JBHTJM010000008.1"/>
</dbReference>
<dbReference type="InterPro" id="IPR011110">
    <property type="entry name" value="Reg_prop"/>
</dbReference>
<dbReference type="Pfam" id="PF07568">
    <property type="entry name" value="HisKA_2"/>
    <property type="match status" value="1"/>
</dbReference>
<dbReference type="Gene3D" id="3.30.450.20">
    <property type="entry name" value="PAS domain"/>
    <property type="match status" value="1"/>
</dbReference>
<accession>A0ABW3I2Q6</accession>
<comment type="caution">
    <text evidence="4">The sequence shown here is derived from an EMBL/GenBank/DDBJ whole genome shotgun (WGS) entry which is preliminary data.</text>
</comment>
<protein>
    <submittedName>
        <fullName evidence="4">Two-component regulator propeller domain-containing protein</fullName>
    </submittedName>
</protein>
<keyword evidence="5" id="KW-1185">Reference proteome</keyword>
<evidence type="ECO:0000259" key="3">
    <source>
        <dbReference type="SMART" id="SM00387"/>
    </source>
</evidence>
<dbReference type="InterPro" id="IPR036890">
    <property type="entry name" value="HATPase_C_sf"/>
</dbReference>
<dbReference type="Gene3D" id="2.60.40.10">
    <property type="entry name" value="Immunoglobulins"/>
    <property type="match status" value="1"/>
</dbReference>
<dbReference type="InterPro" id="IPR013783">
    <property type="entry name" value="Ig-like_fold"/>
</dbReference>
<dbReference type="InterPro" id="IPR015943">
    <property type="entry name" value="WD40/YVTN_repeat-like_dom_sf"/>
</dbReference>
<dbReference type="SUPFAM" id="SSF55874">
    <property type="entry name" value="ATPase domain of HSP90 chaperone/DNA topoisomerase II/histidine kinase"/>
    <property type="match status" value="1"/>
</dbReference>
<keyword evidence="2" id="KW-0812">Transmembrane</keyword>
<dbReference type="InterPro" id="IPR011495">
    <property type="entry name" value="Sig_transdc_His_kin_sub2_dim/P"/>
</dbReference>
<evidence type="ECO:0000256" key="2">
    <source>
        <dbReference type="SAM" id="Phobius"/>
    </source>
</evidence>
<reference evidence="5" key="1">
    <citation type="journal article" date="2019" name="Int. J. Syst. Evol. Microbiol.">
        <title>The Global Catalogue of Microorganisms (GCM) 10K type strain sequencing project: providing services to taxonomists for standard genome sequencing and annotation.</title>
        <authorList>
            <consortium name="The Broad Institute Genomics Platform"/>
            <consortium name="The Broad Institute Genome Sequencing Center for Infectious Disease"/>
            <person name="Wu L."/>
            <person name="Ma J."/>
        </authorList>
    </citation>
    <scope>NUCLEOTIDE SEQUENCE [LARGE SCALE GENOMIC DNA]</scope>
    <source>
        <strain evidence="5">CCUG 62114</strain>
    </source>
</reference>
<evidence type="ECO:0000313" key="4">
    <source>
        <dbReference type="EMBL" id="MFD0964150.1"/>
    </source>
</evidence>
<dbReference type="SUPFAM" id="SSF63829">
    <property type="entry name" value="Calcium-dependent phosphotriesterase"/>
    <property type="match status" value="2"/>
</dbReference>
<evidence type="ECO:0000313" key="5">
    <source>
        <dbReference type="Proteomes" id="UP001596997"/>
    </source>
</evidence>
<dbReference type="Pfam" id="PF07495">
    <property type="entry name" value="Y_Y_Y"/>
    <property type="match status" value="1"/>
</dbReference>
<dbReference type="SMART" id="SM00387">
    <property type="entry name" value="HATPase_c"/>
    <property type="match status" value="1"/>
</dbReference>
<organism evidence="4 5">
    <name type="scientific">Pseudofulvibacter geojedonensis</name>
    <dbReference type="NCBI Taxonomy" id="1123758"/>
    <lineage>
        <taxon>Bacteria</taxon>
        <taxon>Pseudomonadati</taxon>
        <taxon>Bacteroidota</taxon>
        <taxon>Flavobacteriia</taxon>
        <taxon>Flavobacteriales</taxon>
        <taxon>Flavobacteriaceae</taxon>
        <taxon>Pseudofulvibacter</taxon>
    </lineage>
</organism>
<keyword evidence="2" id="KW-1133">Transmembrane helix</keyword>
<dbReference type="PANTHER" id="PTHR43547">
    <property type="entry name" value="TWO-COMPONENT HISTIDINE KINASE"/>
    <property type="match status" value="1"/>
</dbReference>
<feature type="domain" description="Histidine kinase/HSP90-like ATPase" evidence="3">
    <location>
        <begin position="919"/>
        <end position="1017"/>
    </location>
</feature>
<dbReference type="InterPro" id="IPR011123">
    <property type="entry name" value="Y_Y_Y"/>
</dbReference>
<sequence>MHFKHFTISNGLSQNTINSLYEDQNGFIWVGTDDGINRFDGINFKLYYFDLENNNSISNNQINSITEDQHNNIWVATVNGLNKINTISNRITRYYQDKINGINNNFISKLLSYDENSFLISSTNSISSYNSNKKEFIPIIDLGNQLINDFIIDKNGNLLIASESKLFFYDIKNEKLKHISIQKKELKYQKLLLDSDNNLWAGTNVGVLKFDSNYQDITPKNILENTNNESVITLFEDHFKTIWIGTENGVRSFNLKNKTIHAYKRDTNNLNSLSNDSIHCIIQDSSETLWIGTYHGLNSLMLNQKNFNHISLFPKYTKDISSNFIWCFTKDKSGNLWLGTANGLYILNEEKDLFKSIEIEQIKQKLRKSIFYIYFDKYENLWAGGSQGLHYLPQEVVKNIWEHKNPTLKKLNNNPIKNITNITNITENPATDEIWIGSLDNGVFKAKNTHKNPDLINFINYKNQKNIPHSLPSNTSANIISIKNKKGDYDMWVGTRKGLAKYSSENNNFITYNFNRNKDVDLQISAINTYKDSILWIGTFNSGLIKYNLSSKRHQYINTKSGLANNSIYGILIHNNELWLSTNRGLSKYNTITHDIKNYDKSYGLQDDEFAEGAYFKDKTNKLYFGGLQGYNAFYSHKITSDSIPPKINYIDFKIFDQSVLPNISNTNQNLSKDNNIILKKNITYTDTINLSYQHSVFSFKVAIIHNKNSLKNLYAYQLSSIDKDWNTRPSIQNQFTYTNLNPGQYILKIKAANSDGIWSKPKSIYINIEPPFWQTKWFYLLSSILLLATILLFLQIWKKQIKLKQRRDFHKRENDQKTAMIKEIHHRVKNNLQVINSFLRVQASKIEDPEIVTIFKKTQSRVLSMAVIHEKMYQTKNLHSLNAQEHFEPLIIDLIEAYGINKDVSLDLKIIPVDFEMETLTPLALIINELISNSLKYAFNNQENGTIKIHLNTTNTPNYYQLIIGDNGSGYDQTKTTSSKQIGTKLITSFVKQLNGSIKQLDLPGTYFEIFFYCKKREL</sequence>
<dbReference type="InterPro" id="IPR003594">
    <property type="entry name" value="HATPase_dom"/>
</dbReference>
<keyword evidence="1" id="KW-0597">Phosphoprotein</keyword>
<dbReference type="PANTHER" id="PTHR43547:SF2">
    <property type="entry name" value="HYBRID SIGNAL TRANSDUCTION HISTIDINE KINASE C"/>
    <property type="match status" value="1"/>
</dbReference>
<dbReference type="Gene3D" id="3.30.565.10">
    <property type="entry name" value="Histidine kinase-like ATPase, C-terminal domain"/>
    <property type="match status" value="1"/>
</dbReference>